<dbReference type="EMBL" id="BLXT01001350">
    <property type="protein sequence ID" value="GFN84938.1"/>
    <property type="molecule type" value="Genomic_DNA"/>
</dbReference>
<dbReference type="InterPro" id="IPR033121">
    <property type="entry name" value="PEPTIDASE_A1"/>
</dbReference>
<dbReference type="PANTHER" id="PTHR47966">
    <property type="entry name" value="BETA-SITE APP-CLEAVING ENZYME, ISOFORM A-RELATED"/>
    <property type="match status" value="1"/>
</dbReference>
<evidence type="ECO:0000256" key="2">
    <source>
        <dbReference type="PIRSR" id="PIRSR601461-2"/>
    </source>
</evidence>
<dbReference type="InterPro" id="IPR021109">
    <property type="entry name" value="Peptidase_aspartic_dom_sf"/>
</dbReference>
<comment type="similarity">
    <text evidence="1">Belongs to the peptidase A1 family.</text>
</comment>
<accession>A0AAV3YSK8</accession>
<feature type="disulfide bond" evidence="2">
    <location>
        <begin position="4"/>
        <end position="41"/>
    </location>
</feature>
<reference evidence="4 5" key="1">
    <citation type="journal article" date="2021" name="Elife">
        <title>Chloroplast acquisition without the gene transfer in kleptoplastic sea slugs, Plakobranchus ocellatus.</title>
        <authorList>
            <person name="Maeda T."/>
            <person name="Takahashi S."/>
            <person name="Yoshida T."/>
            <person name="Shimamura S."/>
            <person name="Takaki Y."/>
            <person name="Nagai Y."/>
            <person name="Toyoda A."/>
            <person name="Suzuki Y."/>
            <person name="Arimoto A."/>
            <person name="Ishii H."/>
            <person name="Satoh N."/>
            <person name="Nishiyama T."/>
            <person name="Hasebe M."/>
            <person name="Maruyama T."/>
            <person name="Minagawa J."/>
            <person name="Obokata J."/>
            <person name="Shigenobu S."/>
        </authorList>
    </citation>
    <scope>NUCLEOTIDE SEQUENCE [LARGE SCALE GENOMIC DNA]</scope>
</reference>
<comment type="caution">
    <text evidence="4">The sequence shown here is derived from an EMBL/GenBank/DDBJ whole genome shotgun (WGS) entry which is preliminary data.</text>
</comment>
<dbReference type="Gene3D" id="2.40.70.10">
    <property type="entry name" value="Acid Proteases"/>
    <property type="match status" value="1"/>
</dbReference>
<evidence type="ECO:0000313" key="5">
    <source>
        <dbReference type="Proteomes" id="UP000735302"/>
    </source>
</evidence>
<evidence type="ECO:0000259" key="3">
    <source>
        <dbReference type="PROSITE" id="PS51767"/>
    </source>
</evidence>
<dbReference type="Proteomes" id="UP000735302">
    <property type="component" value="Unassembled WGS sequence"/>
</dbReference>
<sequence length="91" mass="10610">MFDCSEVDDLPHLEFIVNGKKLSLSSRDYTAEIELYGEYICASRILAMGWRENDEPDWVLGLNFMRAYYTQFDKGNHRIGFAKAYSFPKTL</sequence>
<dbReference type="Pfam" id="PF00026">
    <property type="entry name" value="Asp"/>
    <property type="match status" value="1"/>
</dbReference>
<protein>
    <submittedName>
        <fullName evidence="4">Lysosomal aspartic protease</fullName>
    </submittedName>
</protein>
<evidence type="ECO:0000256" key="1">
    <source>
        <dbReference type="ARBA" id="ARBA00007447"/>
    </source>
</evidence>
<dbReference type="PROSITE" id="PS51767">
    <property type="entry name" value="PEPTIDASE_A1"/>
    <property type="match status" value="1"/>
</dbReference>
<feature type="domain" description="Peptidase A1" evidence="3">
    <location>
        <begin position="1"/>
        <end position="82"/>
    </location>
</feature>
<dbReference type="GO" id="GO:0004190">
    <property type="term" value="F:aspartic-type endopeptidase activity"/>
    <property type="evidence" value="ECO:0007669"/>
    <property type="project" value="InterPro"/>
</dbReference>
<dbReference type="GO" id="GO:0006508">
    <property type="term" value="P:proteolysis"/>
    <property type="evidence" value="ECO:0007669"/>
    <property type="project" value="UniProtKB-KW"/>
</dbReference>
<keyword evidence="2" id="KW-1015">Disulfide bond</keyword>
<dbReference type="InterPro" id="IPR001461">
    <property type="entry name" value="Aspartic_peptidase_A1"/>
</dbReference>
<proteinExistence type="inferred from homology"/>
<gene>
    <name evidence="4" type="ORF">PoB_001144400</name>
</gene>
<keyword evidence="5" id="KW-1185">Reference proteome</keyword>
<dbReference type="SUPFAM" id="SSF50630">
    <property type="entry name" value="Acid proteases"/>
    <property type="match status" value="1"/>
</dbReference>
<keyword evidence="4" id="KW-0378">Hydrolase</keyword>
<evidence type="ECO:0000313" key="4">
    <source>
        <dbReference type="EMBL" id="GFN84938.1"/>
    </source>
</evidence>
<name>A0AAV3YSK8_9GAST</name>
<organism evidence="4 5">
    <name type="scientific">Plakobranchus ocellatus</name>
    <dbReference type="NCBI Taxonomy" id="259542"/>
    <lineage>
        <taxon>Eukaryota</taxon>
        <taxon>Metazoa</taxon>
        <taxon>Spiralia</taxon>
        <taxon>Lophotrochozoa</taxon>
        <taxon>Mollusca</taxon>
        <taxon>Gastropoda</taxon>
        <taxon>Heterobranchia</taxon>
        <taxon>Euthyneura</taxon>
        <taxon>Panpulmonata</taxon>
        <taxon>Sacoglossa</taxon>
        <taxon>Placobranchoidea</taxon>
        <taxon>Plakobranchidae</taxon>
        <taxon>Plakobranchus</taxon>
    </lineage>
</organism>
<dbReference type="PANTHER" id="PTHR47966:SF51">
    <property type="entry name" value="BETA-SITE APP-CLEAVING ENZYME, ISOFORM A-RELATED"/>
    <property type="match status" value="1"/>
</dbReference>
<dbReference type="AlphaFoldDB" id="A0AAV3YSK8"/>
<keyword evidence="4" id="KW-0645">Protease</keyword>